<dbReference type="Pfam" id="PF21346">
    <property type="entry name" value="PcRGLX_3rd"/>
    <property type="match status" value="1"/>
</dbReference>
<comment type="caution">
    <text evidence="5">The sequence shown here is derived from an EMBL/GenBank/DDBJ whole genome shotgun (WGS) entry which is preliminary data.</text>
</comment>
<evidence type="ECO:0000256" key="1">
    <source>
        <dbReference type="SAM" id="SignalP"/>
    </source>
</evidence>
<protein>
    <submittedName>
        <fullName evidence="5">Tat pathway signal sequence domain protein</fullName>
    </submittedName>
</protein>
<feature type="domain" description="PcRGLX/YetA-like central beta-sandwich" evidence="3">
    <location>
        <begin position="134"/>
        <end position="484"/>
    </location>
</feature>
<feature type="domain" description="PcRGLX/YetA-like C-terminal alpha/alpha toroid" evidence="4">
    <location>
        <begin position="490"/>
        <end position="908"/>
    </location>
</feature>
<evidence type="ECO:0000313" key="6">
    <source>
        <dbReference type="Proteomes" id="UP000805841"/>
    </source>
</evidence>
<feature type="chain" id="PRO_5045990026" evidence="1">
    <location>
        <begin position="26"/>
        <end position="913"/>
    </location>
</feature>
<proteinExistence type="predicted"/>
<dbReference type="InterPro" id="IPR006311">
    <property type="entry name" value="TAT_signal"/>
</dbReference>
<dbReference type="InterPro" id="IPR048331">
    <property type="entry name" value="PcRGLX/YetA_3rd"/>
</dbReference>
<name>A0ABR7YWY3_9PSED</name>
<reference evidence="5 6" key="1">
    <citation type="journal article" date="2020" name="Insects">
        <title>Bacteria Belonging to Pseudomonas typographi sp. nov. from the Bark Beetle Ips typographus Have Genomic Potential to Aid in the Host Ecology.</title>
        <authorList>
            <person name="Peral-Aranega E."/>
            <person name="Saati-Santamaria Z."/>
            <person name="Kolarik M."/>
            <person name="Rivas R."/>
            <person name="Garcia-Fraile P."/>
        </authorList>
    </citation>
    <scope>NUCLEOTIDE SEQUENCE [LARGE SCALE GENOMIC DNA]</scope>
    <source>
        <strain evidence="5 6">CA3A</strain>
    </source>
</reference>
<sequence>MNRFVLHRRGFLGASAVLASGAAWAGPANAAARASAPAEAPLGWLGTQPPASFEGVTWGTPWPRGHVAAGSSFGLHGGDGSAPVLQSWPLAYWPDGSLKWTGHALGPQPSVPHHYRVTPLATPPTAAPTLAWEEGGQVVIDTGVLRCVIPLSGERLLERVERQGRAALLAGHLVLEVKGDPDQPASPARRYRSHVSRVVVEQHGPVRAVVALYGAHDAVEGHGQLLPFVVRLYAYAGSDTLRLVHTLTFDADAQQDFISGVGVRFDTPLQAPLHDRHVRFVGANGGVFAEAVRGLTGLRRSPGEAVLRAQVEGRSTGPLAGFGEAVASRLQYIPAFGSYRLLQAHPDGFQISKRTAAGCSWLHSATGERAAGVGYVGSPEGGVVFGLRNFWQSYPAQLDIVDAHLDQAQVTVWLWAPQAAPMDLRQYHDGLGEDTFTRQREALEITYEDYEPGFGTPYGVARTSELVLQLVAATPSHRQLQRIAERIQHPPLLVAPPAYLHSTEVFGPAWAPAGQQTERQQAIEAQLAWYFDFYRDEVEQRKWYGFWDYGDVMHTYDAQRHVWRYDVGGYAWDNSELSTDLWLWYYFLRTGRQDVFRMAEAMARHTGEVDVHHLGRFAPLGSRHNVQHWGDSAKQLRISTAANRRFLYYLTADERTGDLLSEQVEALRTLREVVPGRKVGQQGDPRAGYASISFGTDWGAIAAAWLTDWERSGDPAVAQRLRASMESIAAQPHGFFTGVGNMELATGRFDIDARGTLQVSHLSAVFGLAEICGELIQLLPSARFEQAWLDYCRLYNAAPAEQQKALGAPLARLNLAQGHARLTAYAGYRLKDPALQARAWTVFFAGSGGIPAPNRRLHRVQPPAYLYGLNEPDPVSVIDAHSDTRAEANLSTNAVAQWGLAAMALLALDHALR</sequence>
<evidence type="ECO:0000259" key="4">
    <source>
        <dbReference type="Pfam" id="PF21346"/>
    </source>
</evidence>
<keyword evidence="6" id="KW-1185">Reference proteome</keyword>
<evidence type="ECO:0000259" key="3">
    <source>
        <dbReference type="Pfam" id="PF21345"/>
    </source>
</evidence>
<feature type="signal peptide" evidence="1">
    <location>
        <begin position="1"/>
        <end position="25"/>
    </location>
</feature>
<keyword evidence="1" id="KW-0732">Signal</keyword>
<dbReference type="InterPro" id="IPR048330">
    <property type="entry name" value="PcRGLX/YetA_2nd"/>
</dbReference>
<dbReference type="InterPro" id="IPR045793">
    <property type="entry name" value="PcRGLX/YetA-like"/>
</dbReference>
<dbReference type="Pfam" id="PF19501">
    <property type="entry name" value="PcRGLX_1st"/>
    <property type="match status" value="1"/>
</dbReference>
<dbReference type="EMBL" id="JAAOCA010000003">
    <property type="protein sequence ID" value="MBD1597703.1"/>
    <property type="molecule type" value="Genomic_DNA"/>
</dbReference>
<evidence type="ECO:0000313" key="5">
    <source>
        <dbReference type="EMBL" id="MBD1597703.1"/>
    </source>
</evidence>
<dbReference type="PANTHER" id="PTHR40081">
    <property type="entry name" value="CONCANAVALIN A-LIKE LECTIN/GLUCANASE"/>
    <property type="match status" value="1"/>
</dbReference>
<dbReference type="RefSeq" id="WP_190417260.1">
    <property type="nucleotide sequence ID" value="NZ_JAAOCA010000003.1"/>
</dbReference>
<organism evidence="5 6">
    <name type="scientific">Pseudomonas typographi</name>
    <dbReference type="NCBI Taxonomy" id="2715964"/>
    <lineage>
        <taxon>Bacteria</taxon>
        <taxon>Pseudomonadati</taxon>
        <taxon>Pseudomonadota</taxon>
        <taxon>Gammaproteobacteria</taxon>
        <taxon>Pseudomonadales</taxon>
        <taxon>Pseudomonadaceae</taxon>
        <taxon>Pseudomonas</taxon>
    </lineage>
</organism>
<dbReference type="PROSITE" id="PS51318">
    <property type="entry name" value="TAT"/>
    <property type="match status" value="1"/>
</dbReference>
<dbReference type="PANTHER" id="PTHR40081:SF1">
    <property type="entry name" value="TAT PATHWAY SIGNAL SEQUENCE DOMAIN PROTEIN"/>
    <property type="match status" value="1"/>
</dbReference>
<dbReference type="InterPro" id="IPR048329">
    <property type="entry name" value="PcRGLX_1st"/>
</dbReference>
<feature type="domain" description="PcRGLX/YetA-like N-terminal RIFT barrel" evidence="2">
    <location>
        <begin position="40"/>
        <end position="118"/>
    </location>
</feature>
<dbReference type="Pfam" id="PF21345">
    <property type="entry name" value="PcRGLX_2nd"/>
    <property type="match status" value="1"/>
</dbReference>
<evidence type="ECO:0000259" key="2">
    <source>
        <dbReference type="Pfam" id="PF19501"/>
    </source>
</evidence>
<accession>A0ABR7YWY3</accession>
<dbReference type="Proteomes" id="UP000805841">
    <property type="component" value="Unassembled WGS sequence"/>
</dbReference>
<gene>
    <name evidence="5" type="ORF">HAQ05_03110</name>
</gene>